<dbReference type="Gene3D" id="3.30.70.270">
    <property type="match status" value="1"/>
</dbReference>
<name>A0A5C5YFF1_9BACT</name>
<feature type="region of interest" description="Disordered" evidence="1">
    <location>
        <begin position="43"/>
        <end position="77"/>
    </location>
</feature>
<dbReference type="AlphaFoldDB" id="A0A5C5YFF1"/>
<sequence>MLQLTIALIASFNLCLGYVLGARFGMALELPSVRLPALRRKKGDEEPLVQSPVDAASPVEEPAQEPVAEEPEDEDLMSGLAAFQAQLSRMGQELQESQDDADAFDANAKSIQDANHAYLETAQSQIDQLPNEGLRESAAAGVEEVERISGEFDALVDEGLESEEVRAKLVEKSGELSEKVGEVRDSQEEQSRAAASDAAAEAGIATLDSLLKQLDDVLNDGSDQTFRAAVLVRRDPCEGEQEAGATDKLRAKITQLVRDAAPNAELVAAYDDDQLLLMLDEGNIDGMTDTIDAVRQQIAETKFVVDGHELTNTITCAIADLPGAESRDDVLDRLREALDESARFGVNRTFHHDGNFPTPAPPADFEVVPQTIEL</sequence>
<evidence type="ECO:0000313" key="2">
    <source>
        <dbReference type="EMBL" id="TWT73738.1"/>
    </source>
</evidence>
<feature type="region of interest" description="Disordered" evidence="1">
    <location>
        <begin position="176"/>
        <end position="196"/>
    </location>
</feature>
<comment type="caution">
    <text evidence="2">The sequence shown here is derived from an EMBL/GenBank/DDBJ whole genome shotgun (WGS) entry which is preliminary data.</text>
</comment>
<dbReference type="OrthoDB" id="287011at2"/>
<dbReference type="Proteomes" id="UP000318478">
    <property type="component" value="Unassembled WGS sequence"/>
</dbReference>
<dbReference type="InterPro" id="IPR043128">
    <property type="entry name" value="Rev_trsase/Diguanyl_cyclase"/>
</dbReference>
<dbReference type="SUPFAM" id="SSF55073">
    <property type="entry name" value="Nucleotide cyclase"/>
    <property type="match status" value="1"/>
</dbReference>
<evidence type="ECO:0000256" key="1">
    <source>
        <dbReference type="SAM" id="MobiDB-lite"/>
    </source>
</evidence>
<feature type="compositionally biased region" description="Basic and acidic residues" evidence="1">
    <location>
        <begin position="176"/>
        <end position="191"/>
    </location>
</feature>
<gene>
    <name evidence="2" type="ORF">Pla123a_36310</name>
</gene>
<organism evidence="2 3">
    <name type="scientific">Posidoniimonas polymericola</name>
    <dbReference type="NCBI Taxonomy" id="2528002"/>
    <lineage>
        <taxon>Bacteria</taxon>
        <taxon>Pseudomonadati</taxon>
        <taxon>Planctomycetota</taxon>
        <taxon>Planctomycetia</taxon>
        <taxon>Pirellulales</taxon>
        <taxon>Lacipirellulaceae</taxon>
        <taxon>Posidoniimonas</taxon>
    </lineage>
</organism>
<feature type="compositionally biased region" description="Low complexity" evidence="1">
    <location>
        <begin position="55"/>
        <end position="66"/>
    </location>
</feature>
<feature type="compositionally biased region" description="Acidic residues" evidence="1">
    <location>
        <begin position="67"/>
        <end position="76"/>
    </location>
</feature>
<proteinExistence type="predicted"/>
<accession>A0A5C5YFF1</accession>
<reference evidence="2 3" key="1">
    <citation type="submission" date="2019-02" db="EMBL/GenBank/DDBJ databases">
        <title>Deep-cultivation of Planctomycetes and their phenomic and genomic characterization uncovers novel biology.</title>
        <authorList>
            <person name="Wiegand S."/>
            <person name="Jogler M."/>
            <person name="Boedeker C."/>
            <person name="Pinto D."/>
            <person name="Vollmers J."/>
            <person name="Rivas-Marin E."/>
            <person name="Kohn T."/>
            <person name="Peeters S.H."/>
            <person name="Heuer A."/>
            <person name="Rast P."/>
            <person name="Oberbeckmann S."/>
            <person name="Bunk B."/>
            <person name="Jeske O."/>
            <person name="Meyerdierks A."/>
            <person name="Storesund J.E."/>
            <person name="Kallscheuer N."/>
            <person name="Luecker S."/>
            <person name="Lage O.M."/>
            <person name="Pohl T."/>
            <person name="Merkel B.J."/>
            <person name="Hornburger P."/>
            <person name="Mueller R.-W."/>
            <person name="Bruemmer F."/>
            <person name="Labrenz M."/>
            <person name="Spormann A.M."/>
            <person name="Op Den Camp H."/>
            <person name="Overmann J."/>
            <person name="Amann R."/>
            <person name="Jetten M.S.M."/>
            <person name="Mascher T."/>
            <person name="Medema M.H."/>
            <person name="Devos D.P."/>
            <person name="Kaster A.-K."/>
            <person name="Ovreas L."/>
            <person name="Rohde M."/>
            <person name="Galperin M.Y."/>
            <person name="Jogler C."/>
        </authorList>
    </citation>
    <scope>NUCLEOTIDE SEQUENCE [LARGE SCALE GENOMIC DNA]</scope>
    <source>
        <strain evidence="2 3">Pla123a</strain>
    </source>
</reference>
<dbReference type="EMBL" id="SJPO01000009">
    <property type="protein sequence ID" value="TWT73738.1"/>
    <property type="molecule type" value="Genomic_DNA"/>
</dbReference>
<evidence type="ECO:0008006" key="4">
    <source>
        <dbReference type="Google" id="ProtNLM"/>
    </source>
</evidence>
<evidence type="ECO:0000313" key="3">
    <source>
        <dbReference type="Proteomes" id="UP000318478"/>
    </source>
</evidence>
<dbReference type="RefSeq" id="WP_146589500.1">
    <property type="nucleotide sequence ID" value="NZ_SJPO01000009.1"/>
</dbReference>
<protein>
    <recommendedName>
        <fullName evidence="4">GGDEF domain-containing protein</fullName>
    </recommendedName>
</protein>
<keyword evidence="3" id="KW-1185">Reference proteome</keyword>
<dbReference type="InterPro" id="IPR029787">
    <property type="entry name" value="Nucleotide_cyclase"/>
</dbReference>